<name>A0A8J3J0L9_9ACTN</name>
<reference evidence="2" key="1">
    <citation type="submission" date="2021-01" db="EMBL/GenBank/DDBJ databases">
        <title>Whole genome shotgun sequence of Actinocatenispora rupis NBRC 107355.</title>
        <authorList>
            <person name="Komaki H."/>
            <person name="Tamura T."/>
        </authorList>
    </citation>
    <scope>NUCLEOTIDE SEQUENCE</scope>
    <source>
        <strain evidence="2">NBRC 107355</strain>
    </source>
</reference>
<dbReference type="Proteomes" id="UP000612808">
    <property type="component" value="Unassembled WGS sequence"/>
</dbReference>
<dbReference type="InterPro" id="IPR029021">
    <property type="entry name" value="Prot-tyrosine_phosphatase-like"/>
</dbReference>
<organism evidence="2 3">
    <name type="scientific">Actinocatenispora rupis</name>
    <dbReference type="NCBI Taxonomy" id="519421"/>
    <lineage>
        <taxon>Bacteria</taxon>
        <taxon>Bacillati</taxon>
        <taxon>Actinomycetota</taxon>
        <taxon>Actinomycetes</taxon>
        <taxon>Micromonosporales</taxon>
        <taxon>Micromonosporaceae</taxon>
        <taxon>Actinocatenispora</taxon>
    </lineage>
</organism>
<comment type="similarity">
    <text evidence="1">Belongs to the protein-tyrosine phosphatase family.</text>
</comment>
<evidence type="ECO:0000313" key="2">
    <source>
        <dbReference type="EMBL" id="GID09752.1"/>
    </source>
</evidence>
<dbReference type="InterPro" id="IPR016130">
    <property type="entry name" value="Tyr_Pase_AS"/>
</dbReference>
<dbReference type="SUPFAM" id="SSF52799">
    <property type="entry name" value="(Phosphotyrosine protein) phosphatases II"/>
    <property type="match status" value="1"/>
</dbReference>
<dbReference type="EMBL" id="BOMB01000003">
    <property type="protein sequence ID" value="GID09752.1"/>
    <property type="molecule type" value="Genomic_DNA"/>
</dbReference>
<keyword evidence="3" id="KW-1185">Reference proteome</keyword>
<comment type="caution">
    <text evidence="2">The sequence shown here is derived from an EMBL/GenBank/DDBJ whole genome shotgun (WGS) entry which is preliminary data.</text>
</comment>
<accession>A0A8J3J0L9</accession>
<dbReference type="AlphaFoldDB" id="A0A8J3J0L9"/>
<dbReference type="Gene3D" id="3.90.190.10">
    <property type="entry name" value="Protein tyrosine phosphatase superfamily"/>
    <property type="match status" value="1"/>
</dbReference>
<sequence>MDRHIVFERLHNVRDLGGYRGHGGGTVRWGALYRADSLGKLAGADLARFRALGVRTVLDLRYPWEVEARGRVPADEGLTYRNLSIEHRPYDQAAIDPAVDPWRFLADRYAEVAADGAVELRQALTALADDPGPVAFHCASGKDRTGIVAALALTVLGVAEADVLADFALTERATDRLVADWHAANPGRTLRWPGYGRAPATVLRLFLTDLAGTYGSVDAYLRDVVGVDTALTDRLRARYLVP</sequence>
<dbReference type="PROSITE" id="PS00383">
    <property type="entry name" value="TYR_PHOSPHATASE_1"/>
    <property type="match status" value="1"/>
</dbReference>
<dbReference type="InterPro" id="IPR026893">
    <property type="entry name" value="Tyr/Ser_Pase_IphP-type"/>
</dbReference>
<proteinExistence type="inferred from homology"/>
<evidence type="ECO:0000256" key="1">
    <source>
        <dbReference type="ARBA" id="ARBA00009580"/>
    </source>
</evidence>
<gene>
    <name evidence="2" type="ORF">Aru02nite_06410</name>
</gene>
<protein>
    <submittedName>
        <fullName evidence="2">Protein-tyrosine-phosphatase</fullName>
    </submittedName>
</protein>
<dbReference type="Pfam" id="PF13350">
    <property type="entry name" value="Y_phosphatase3"/>
    <property type="match status" value="1"/>
</dbReference>
<dbReference type="PANTHER" id="PTHR31126">
    <property type="entry name" value="TYROSINE-PROTEIN PHOSPHATASE"/>
    <property type="match status" value="1"/>
</dbReference>
<dbReference type="GO" id="GO:0004721">
    <property type="term" value="F:phosphoprotein phosphatase activity"/>
    <property type="evidence" value="ECO:0007669"/>
    <property type="project" value="InterPro"/>
</dbReference>
<evidence type="ECO:0000313" key="3">
    <source>
        <dbReference type="Proteomes" id="UP000612808"/>
    </source>
</evidence>
<dbReference type="PANTHER" id="PTHR31126:SF1">
    <property type="entry name" value="TYROSINE SPECIFIC PROTEIN PHOSPHATASES DOMAIN-CONTAINING PROTEIN"/>
    <property type="match status" value="1"/>
</dbReference>
<dbReference type="RefSeq" id="WP_203654734.1">
    <property type="nucleotide sequence ID" value="NZ_BAAAZM010000002.1"/>
</dbReference>